<comment type="similarity">
    <text evidence="6 8">Belongs to the fluoride channel Fluc/FEX (TC 1.A.43) family.</text>
</comment>
<keyword evidence="8" id="KW-0813">Transport</keyword>
<dbReference type="InterPro" id="IPR003691">
    <property type="entry name" value="FluC"/>
</dbReference>
<dbReference type="AlphaFoldDB" id="A0ABD5UZ26"/>
<keyword evidence="3 8" id="KW-0812">Transmembrane</keyword>
<dbReference type="EMBL" id="JBHSXQ010000001">
    <property type="protein sequence ID" value="MFC6904397.1"/>
    <property type="molecule type" value="Genomic_DNA"/>
</dbReference>
<evidence type="ECO:0000256" key="7">
    <source>
        <dbReference type="ARBA" id="ARBA00035585"/>
    </source>
</evidence>
<evidence type="ECO:0000256" key="4">
    <source>
        <dbReference type="ARBA" id="ARBA00022989"/>
    </source>
</evidence>
<evidence type="ECO:0000256" key="5">
    <source>
        <dbReference type="ARBA" id="ARBA00023136"/>
    </source>
</evidence>
<comment type="catalytic activity">
    <reaction evidence="7">
        <text>fluoride(in) = fluoride(out)</text>
        <dbReference type="Rhea" id="RHEA:76159"/>
        <dbReference type="ChEBI" id="CHEBI:17051"/>
    </reaction>
    <physiologicalReaction direction="left-to-right" evidence="7">
        <dbReference type="Rhea" id="RHEA:76160"/>
    </physiologicalReaction>
</comment>
<comment type="function">
    <text evidence="8">Fluoride-specific ion channel. Important for reducing fluoride concentration in the cell, thus reducing its toxicity.</text>
</comment>
<evidence type="ECO:0000256" key="3">
    <source>
        <dbReference type="ARBA" id="ARBA00022692"/>
    </source>
</evidence>
<evidence type="ECO:0000256" key="2">
    <source>
        <dbReference type="ARBA" id="ARBA00022475"/>
    </source>
</evidence>
<protein>
    <recommendedName>
        <fullName evidence="8">Fluoride-specific ion channel FluC</fullName>
    </recommendedName>
</protein>
<feature type="transmembrane region" description="Helical" evidence="8">
    <location>
        <begin position="64"/>
        <end position="84"/>
    </location>
</feature>
<comment type="subcellular location">
    <subcellularLocation>
        <location evidence="1 8">Cell membrane</location>
        <topology evidence="1 8">Multi-pass membrane protein</topology>
    </subcellularLocation>
</comment>
<comment type="caution">
    <text evidence="9">The sequence shown here is derived from an EMBL/GenBank/DDBJ whole genome shotgun (WGS) entry which is preliminary data.</text>
</comment>
<keyword evidence="5 8" id="KW-0472">Membrane</keyword>
<evidence type="ECO:0000313" key="10">
    <source>
        <dbReference type="Proteomes" id="UP001596312"/>
    </source>
</evidence>
<dbReference type="Pfam" id="PF02537">
    <property type="entry name" value="CRCB"/>
    <property type="match status" value="1"/>
</dbReference>
<dbReference type="HAMAP" id="MF_00454">
    <property type="entry name" value="FluC"/>
    <property type="match status" value="1"/>
</dbReference>
<keyword evidence="10" id="KW-1185">Reference proteome</keyword>
<dbReference type="RefSeq" id="WP_340602903.1">
    <property type="nucleotide sequence ID" value="NZ_JBBMXV010000001.1"/>
</dbReference>
<feature type="transmembrane region" description="Helical" evidence="8">
    <location>
        <begin position="32"/>
        <end position="52"/>
    </location>
</feature>
<keyword evidence="4 8" id="KW-1133">Transmembrane helix</keyword>
<reference evidence="9 10" key="1">
    <citation type="journal article" date="2019" name="Int. J. Syst. Evol. Microbiol.">
        <title>The Global Catalogue of Microorganisms (GCM) 10K type strain sequencing project: providing services to taxonomists for standard genome sequencing and annotation.</title>
        <authorList>
            <consortium name="The Broad Institute Genomics Platform"/>
            <consortium name="The Broad Institute Genome Sequencing Center for Infectious Disease"/>
            <person name="Wu L."/>
            <person name="Ma J."/>
        </authorList>
    </citation>
    <scope>NUCLEOTIDE SEQUENCE [LARGE SCALE GENOMIC DNA]</scope>
    <source>
        <strain evidence="9 10">CGMCC 1.3240</strain>
    </source>
</reference>
<evidence type="ECO:0000256" key="1">
    <source>
        <dbReference type="ARBA" id="ARBA00004651"/>
    </source>
</evidence>
<evidence type="ECO:0000313" key="9">
    <source>
        <dbReference type="EMBL" id="MFC6904397.1"/>
    </source>
</evidence>
<dbReference type="GO" id="GO:0005886">
    <property type="term" value="C:plasma membrane"/>
    <property type="evidence" value="ECO:0007669"/>
    <property type="project" value="UniProtKB-SubCell"/>
</dbReference>
<dbReference type="GO" id="GO:0140114">
    <property type="term" value="P:cellular detoxification of fluoride"/>
    <property type="evidence" value="ECO:0007669"/>
    <property type="project" value="UniProtKB-UniRule"/>
</dbReference>
<dbReference type="Proteomes" id="UP001596312">
    <property type="component" value="Unassembled WGS sequence"/>
</dbReference>
<feature type="transmembrane region" description="Helical" evidence="8">
    <location>
        <begin position="90"/>
        <end position="111"/>
    </location>
</feature>
<keyword evidence="8" id="KW-0406">Ion transport</keyword>
<accession>A0ABD5UZ26</accession>
<comment type="caution">
    <text evidence="8">Lacks conserved residue(s) required for the propagation of feature annotation.</text>
</comment>
<dbReference type="GO" id="GO:0062054">
    <property type="term" value="F:fluoride channel activity"/>
    <property type="evidence" value="ECO:0007669"/>
    <property type="project" value="UniProtKB-UniRule"/>
</dbReference>
<organism evidence="9 10">
    <name type="scientific">Halalkalicoccus tibetensis</name>
    <dbReference type="NCBI Taxonomy" id="175632"/>
    <lineage>
        <taxon>Archaea</taxon>
        <taxon>Methanobacteriati</taxon>
        <taxon>Methanobacteriota</taxon>
        <taxon>Stenosarchaea group</taxon>
        <taxon>Halobacteria</taxon>
        <taxon>Halobacteriales</taxon>
        <taxon>Halococcaceae</taxon>
        <taxon>Halalkalicoccus</taxon>
    </lineage>
</organism>
<gene>
    <name evidence="8" type="primary">fluC</name>
    <name evidence="8" type="synonym">crcB</name>
    <name evidence="9" type="ORF">ACFQGH_04210</name>
</gene>
<sequence>MAPSRPAAIALVALGGFVGSIARYGVTLLAPGLGGTFLVNVTGSFALGYVFYTSSTTDRISPRTRLLVATGFLSSYTTYSMFAFETVDVSLMWGLLNVLGSYAFGFGAAILGRRLVVGGWR</sequence>
<evidence type="ECO:0000256" key="6">
    <source>
        <dbReference type="ARBA" id="ARBA00035120"/>
    </source>
</evidence>
<keyword evidence="8" id="KW-0407">Ion channel</keyword>
<name>A0ABD5UZ26_9EURY</name>
<evidence type="ECO:0000256" key="8">
    <source>
        <dbReference type="HAMAP-Rule" id="MF_00454"/>
    </source>
</evidence>
<keyword evidence="2 8" id="KW-1003">Cell membrane</keyword>
<proteinExistence type="inferred from homology"/>